<dbReference type="InterPro" id="IPR036388">
    <property type="entry name" value="WH-like_DNA-bd_sf"/>
</dbReference>
<feature type="domain" description="Cyclic nucleotide-binding" evidence="4">
    <location>
        <begin position="15"/>
        <end position="135"/>
    </location>
</feature>
<proteinExistence type="predicted"/>
<evidence type="ECO:0000313" key="7">
    <source>
        <dbReference type="Proteomes" id="UP001156706"/>
    </source>
</evidence>
<protein>
    <submittedName>
        <fullName evidence="6">Catabolite gene activator protein</fullName>
    </submittedName>
</protein>
<feature type="domain" description="HTH crp-type" evidence="5">
    <location>
        <begin position="149"/>
        <end position="222"/>
    </location>
</feature>
<dbReference type="InterPro" id="IPR018490">
    <property type="entry name" value="cNMP-bd_dom_sf"/>
</dbReference>
<organism evidence="6 7">
    <name type="scientific">Chitinimonas prasina</name>
    <dbReference type="NCBI Taxonomy" id="1434937"/>
    <lineage>
        <taxon>Bacteria</taxon>
        <taxon>Pseudomonadati</taxon>
        <taxon>Pseudomonadota</taxon>
        <taxon>Betaproteobacteria</taxon>
        <taxon>Neisseriales</taxon>
        <taxon>Chitinibacteraceae</taxon>
        <taxon>Chitinimonas</taxon>
    </lineage>
</organism>
<dbReference type="Gene3D" id="1.10.10.10">
    <property type="entry name" value="Winged helix-like DNA-binding domain superfamily/Winged helix DNA-binding domain"/>
    <property type="match status" value="1"/>
</dbReference>
<dbReference type="EMBL" id="BSOG01000007">
    <property type="protein sequence ID" value="GLR15227.1"/>
    <property type="molecule type" value="Genomic_DNA"/>
</dbReference>
<dbReference type="InterPro" id="IPR014710">
    <property type="entry name" value="RmlC-like_jellyroll"/>
</dbReference>
<evidence type="ECO:0000256" key="3">
    <source>
        <dbReference type="ARBA" id="ARBA00023163"/>
    </source>
</evidence>
<dbReference type="PROSITE" id="PS00889">
    <property type="entry name" value="CNMP_BINDING_2"/>
    <property type="match status" value="1"/>
</dbReference>
<evidence type="ECO:0000259" key="5">
    <source>
        <dbReference type="PROSITE" id="PS51063"/>
    </source>
</evidence>
<evidence type="ECO:0000313" key="6">
    <source>
        <dbReference type="EMBL" id="GLR15227.1"/>
    </source>
</evidence>
<dbReference type="InterPro" id="IPR000595">
    <property type="entry name" value="cNMP-bd_dom"/>
</dbReference>
<evidence type="ECO:0000259" key="4">
    <source>
        <dbReference type="PROSITE" id="PS50042"/>
    </source>
</evidence>
<keyword evidence="3" id="KW-0804">Transcription</keyword>
<dbReference type="InterPro" id="IPR050397">
    <property type="entry name" value="Env_Response_Regulators"/>
</dbReference>
<sequence>MQPISLREMLARNTLFADLHDEELDALVARMSLMEVRARDAVFLQGDAGDRFYAVLRGVLKVVASNEEGQETVLSLLDAGTTFGEIALLDGKCRSATVICSSRAELAYIDRQGFLAFLAQHPAVRDKLMVALCQRIRTLTERVEHLSVLDVPARLSRTLLFLASAHGTELQGRHYLQLRVSQGELGGMVGATRESVNKLLRSWDEAGLIAVVDGRIQILKPEDLQRLGMTGA</sequence>
<keyword evidence="7" id="KW-1185">Reference proteome</keyword>
<dbReference type="PROSITE" id="PS50042">
    <property type="entry name" value="CNMP_BINDING_3"/>
    <property type="match status" value="1"/>
</dbReference>
<dbReference type="CDD" id="cd00038">
    <property type="entry name" value="CAP_ED"/>
    <property type="match status" value="1"/>
</dbReference>
<dbReference type="InterPro" id="IPR018488">
    <property type="entry name" value="cNMP-bd_CS"/>
</dbReference>
<comment type="caution">
    <text evidence="6">The sequence shown here is derived from an EMBL/GenBank/DDBJ whole genome shotgun (WGS) entry which is preliminary data.</text>
</comment>
<dbReference type="SUPFAM" id="SSF46785">
    <property type="entry name" value="Winged helix' DNA-binding domain"/>
    <property type="match status" value="1"/>
</dbReference>
<dbReference type="PRINTS" id="PR00103">
    <property type="entry name" value="CAMPKINASE"/>
</dbReference>
<dbReference type="SUPFAM" id="SSF51206">
    <property type="entry name" value="cAMP-binding domain-like"/>
    <property type="match status" value="1"/>
</dbReference>
<dbReference type="Pfam" id="PF13545">
    <property type="entry name" value="HTH_Crp_2"/>
    <property type="match status" value="1"/>
</dbReference>
<dbReference type="PANTHER" id="PTHR24567:SF74">
    <property type="entry name" value="HTH-TYPE TRANSCRIPTIONAL REGULATOR ARCR"/>
    <property type="match status" value="1"/>
</dbReference>
<gene>
    <name evidence="6" type="ORF">GCM10007907_40170</name>
</gene>
<dbReference type="Pfam" id="PF00027">
    <property type="entry name" value="cNMP_binding"/>
    <property type="match status" value="1"/>
</dbReference>
<keyword evidence="2" id="KW-0238">DNA-binding</keyword>
<accession>A0ABQ5YJM1</accession>
<dbReference type="SMART" id="SM00100">
    <property type="entry name" value="cNMP"/>
    <property type="match status" value="1"/>
</dbReference>
<reference evidence="7" key="1">
    <citation type="journal article" date="2019" name="Int. J. Syst. Evol. Microbiol.">
        <title>The Global Catalogue of Microorganisms (GCM) 10K type strain sequencing project: providing services to taxonomists for standard genome sequencing and annotation.</title>
        <authorList>
            <consortium name="The Broad Institute Genomics Platform"/>
            <consortium name="The Broad Institute Genome Sequencing Center for Infectious Disease"/>
            <person name="Wu L."/>
            <person name="Ma J."/>
        </authorList>
    </citation>
    <scope>NUCLEOTIDE SEQUENCE [LARGE SCALE GENOMIC DNA]</scope>
    <source>
        <strain evidence="7">NBRC 110044</strain>
    </source>
</reference>
<evidence type="ECO:0000256" key="1">
    <source>
        <dbReference type="ARBA" id="ARBA00023015"/>
    </source>
</evidence>
<dbReference type="InterPro" id="IPR036390">
    <property type="entry name" value="WH_DNA-bd_sf"/>
</dbReference>
<keyword evidence="1" id="KW-0805">Transcription regulation</keyword>
<dbReference type="RefSeq" id="WP_284198292.1">
    <property type="nucleotide sequence ID" value="NZ_BSOG01000007.1"/>
</dbReference>
<dbReference type="Proteomes" id="UP001156706">
    <property type="component" value="Unassembled WGS sequence"/>
</dbReference>
<evidence type="ECO:0000256" key="2">
    <source>
        <dbReference type="ARBA" id="ARBA00023125"/>
    </source>
</evidence>
<dbReference type="SMART" id="SM00419">
    <property type="entry name" value="HTH_CRP"/>
    <property type="match status" value="1"/>
</dbReference>
<dbReference type="PANTHER" id="PTHR24567">
    <property type="entry name" value="CRP FAMILY TRANSCRIPTIONAL REGULATORY PROTEIN"/>
    <property type="match status" value="1"/>
</dbReference>
<dbReference type="Gene3D" id="2.60.120.10">
    <property type="entry name" value="Jelly Rolls"/>
    <property type="match status" value="1"/>
</dbReference>
<name>A0ABQ5YJM1_9NEIS</name>
<dbReference type="PROSITE" id="PS51063">
    <property type="entry name" value="HTH_CRP_2"/>
    <property type="match status" value="1"/>
</dbReference>
<dbReference type="InterPro" id="IPR012318">
    <property type="entry name" value="HTH_CRP"/>
</dbReference>